<evidence type="ECO:0000313" key="1">
    <source>
        <dbReference type="EMBL" id="TBW38795.1"/>
    </source>
</evidence>
<keyword evidence="2" id="KW-1185">Reference proteome</keyword>
<gene>
    <name evidence="1" type="ORF">EYW49_08890</name>
</gene>
<reference evidence="1 2" key="1">
    <citation type="submission" date="2019-02" db="EMBL/GenBank/DDBJ databases">
        <title>Siculibacillus lacustris gen. nov., sp. nov., a new rosette-forming bacterium isolated from a freshwater crater lake (Lake St. Ana, Romania).</title>
        <authorList>
            <person name="Felfoldi T."/>
            <person name="Marton Z."/>
            <person name="Szabo A."/>
            <person name="Mentes A."/>
            <person name="Boka K."/>
            <person name="Marialigeti K."/>
            <person name="Mathe I."/>
            <person name="Koncz M."/>
            <person name="Schumann P."/>
            <person name="Toth E."/>
        </authorList>
    </citation>
    <scope>NUCLEOTIDE SEQUENCE [LARGE SCALE GENOMIC DNA]</scope>
    <source>
        <strain evidence="1 2">SA-279</strain>
    </source>
</reference>
<dbReference type="Proteomes" id="UP000292781">
    <property type="component" value="Unassembled WGS sequence"/>
</dbReference>
<evidence type="ECO:0000313" key="2">
    <source>
        <dbReference type="Proteomes" id="UP000292781"/>
    </source>
</evidence>
<dbReference type="RefSeq" id="WP_131308421.1">
    <property type="nucleotide sequence ID" value="NZ_SJFN01000010.1"/>
</dbReference>
<name>A0A4Q9VSH2_9HYPH</name>
<accession>A0A4Q9VSH2</accession>
<proteinExistence type="predicted"/>
<sequence>MQQIVIPPISEDLARVVERVEHIRGLDADLCERLTRSVAQLWGHAGALCSDDDRASFDRILVRITPEASVDTRLFLSDRLAAVVEPPRGILLVLARDVVEVARPVLENSPALTDADLVEIARSRGAAHMEVIAERRDLSIRVTDVLVLRGDDAVRRVVAGNGGARLSDKGFTRLGLQACNDHVVETRLVRRDDLPDMIVHFLIERGSPEARSELAKRARHALDGDRLGYSALSIRATEDGWLDPYDFVQAAGVLSRLDELRHHLDSFVRKLAQTERFPEIVHVLAAATGLPLDTMKHVMVGLDTEPFVVAARAIGLKVETVGELLATGPWLHRLDARARAAAEAAFHALPTQEARRRLDAWIAAGPRPS</sequence>
<dbReference type="OrthoDB" id="7888976at2"/>
<dbReference type="InterPro" id="IPR019285">
    <property type="entry name" value="DUF2336"/>
</dbReference>
<protein>
    <submittedName>
        <fullName evidence="1">DUF2336 domain-containing protein</fullName>
    </submittedName>
</protein>
<comment type="caution">
    <text evidence="1">The sequence shown here is derived from an EMBL/GenBank/DDBJ whole genome shotgun (WGS) entry which is preliminary data.</text>
</comment>
<dbReference type="Pfam" id="PF10098">
    <property type="entry name" value="DUF2336"/>
    <property type="match status" value="1"/>
</dbReference>
<dbReference type="EMBL" id="SJFN01000010">
    <property type="protein sequence ID" value="TBW38795.1"/>
    <property type="molecule type" value="Genomic_DNA"/>
</dbReference>
<dbReference type="AlphaFoldDB" id="A0A4Q9VSH2"/>
<organism evidence="1 2">
    <name type="scientific">Siculibacillus lacustris</name>
    <dbReference type="NCBI Taxonomy" id="1549641"/>
    <lineage>
        <taxon>Bacteria</taxon>
        <taxon>Pseudomonadati</taxon>
        <taxon>Pseudomonadota</taxon>
        <taxon>Alphaproteobacteria</taxon>
        <taxon>Hyphomicrobiales</taxon>
        <taxon>Ancalomicrobiaceae</taxon>
        <taxon>Siculibacillus</taxon>
    </lineage>
</organism>